<name>A0A450VI02_9GAMM</name>
<dbReference type="Pfam" id="PF02604">
    <property type="entry name" value="PhdYeFM_antitox"/>
    <property type="match status" value="1"/>
</dbReference>
<dbReference type="NCBIfam" id="TIGR01552">
    <property type="entry name" value="phd_fam"/>
    <property type="match status" value="1"/>
</dbReference>
<evidence type="ECO:0000256" key="2">
    <source>
        <dbReference type="RuleBase" id="RU362080"/>
    </source>
</evidence>
<evidence type="ECO:0000313" key="3">
    <source>
        <dbReference type="EMBL" id="VFJ96814.1"/>
    </source>
</evidence>
<dbReference type="SUPFAM" id="SSF143120">
    <property type="entry name" value="YefM-like"/>
    <property type="match status" value="1"/>
</dbReference>
<evidence type="ECO:0000313" key="4">
    <source>
        <dbReference type="EMBL" id="VFJ97456.1"/>
    </source>
</evidence>
<proteinExistence type="inferred from homology"/>
<accession>A0A450VI02</accession>
<organism evidence="5">
    <name type="scientific">Candidatus Kentrum eta</name>
    <dbReference type="NCBI Taxonomy" id="2126337"/>
    <lineage>
        <taxon>Bacteria</taxon>
        <taxon>Pseudomonadati</taxon>
        <taxon>Pseudomonadota</taxon>
        <taxon>Gammaproteobacteria</taxon>
        <taxon>Candidatus Kentrum</taxon>
    </lineage>
</organism>
<dbReference type="EMBL" id="CAADFG010000111">
    <property type="protein sequence ID" value="VFJ96814.1"/>
    <property type="molecule type" value="Genomic_DNA"/>
</dbReference>
<gene>
    <name evidence="3" type="ORF">BECKH772A_GA0070896_101114</name>
    <name evidence="4" type="ORF">BECKH772B_GA0070898_1011211</name>
    <name evidence="5" type="ORF">BECKH772C_GA0070978_101764</name>
</gene>
<dbReference type="InterPro" id="IPR006442">
    <property type="entry name" value="Antitoxin_Phd/YefM"/>
</dbReference>
<comment type="similarity">
    <text evidence="1 2">Belongs to the phD/YefM antitoxin family.</text>
</comment>
<reference evidence="5" key="1">
    <citation type="submission" date="2019-02" db="EMBL/GenBank/DDBJ databases">
        <authorList>
            <person name="Gruber-Vodicka R. H."/>
            <person name="Seah K. B. B."/>
        </authorList>
    </citation>
    <scope>NUCLEOTIDE SEQUENCE</scope>
    <source>
        <strain evidence="5">BECK_SA2B12</strain>
        <strain evidence="3">BECK_SA2B15</strain>
        <strain evidence="4">BECK_SA2B20</strain>
    </source>
</reference>
<sequence length="97" mass="11351">MKQIEFTQFRDHLSQYMAEAKDGQIVVMEHGRPVGVFTGFGAGDDWDDDWFDFQLENDPGFFKKIEDSRASIRAGEGISWKEIKQEDDERNTKRSMR</sequence>
<dbReference type="EMBL" id="CAADFI010000112">
    <property type="protein sequence ID" value="VFJ97456.1"/>
    <property type="molecule type" value="Genomic_DNA"/>
</dbReference>
<comment type="function">
    <text evidence="2">Antitoxin component of a type II toxin-antitoxin (TA) system.</text>
</comment>
<dbReference type="InterPro" id="IPR036165">
    <property type="entry name" value="YefM-like_sf"/>
</dbReference>
<dbReference type="EMBL" id="CAADFJ010000176">
    <property type="protein sequence ID" value="VFK04357.1"/>
    <property type="molecule type" value="Genomic_DNA"/>
</dbReference>
<protein>
    <recommendedName>
        <fullName evidence="2">Antitoxin</fullName>
    </recommendedName>
</protein>
<evidence type="ECO:0000256" key="1">
    <source>
        <dbReference type="ARBA" id="ARBA00009981"/>
    </source>
</evidence>
<evidence type="ECO:0000313" key="5">
    <source>
        <dbReference type="EMBL" id="VFK04357.1"/>
    </source>
</evidence>
<dbReference type="AlphaFoldDB" id="A0A450VI02"/>